<reference evidence="10 11" key="1">
    <citation type="submission" date="2018-04" db="EMBL/GenBank/DDBJ databases">
        <title>Paenibacillus taichungensis Genome sequencing and assembly.</title>
        <authorList>
            <person name="Xu J."/>
            <person name="Rensing C."/>
            <person name="Mazhar H.S."/>
        </authorList>
    </citation>
    <scope>NUCLEOTIDE SEQUENCE [LARGE SCALE GENOMIC DNA]</scope>
    <source>
        <strain evidence="10 11">NC1</strain>
    </source>
</reference>
<keyword evidence="3" id="KW-0813">Transport</keyword>
<sequence length="307" mass="33471">MWLTIWIVPQKIQKGKDQFAMQDVTPLITLDQVRVHYASESGRIRKAVDGVTLELAPGEWISIVGANGSGKSTLAGLLIGFTPLSGGERKATPELVVRGVLQQPDAQVLGDTIEEEFHFALSSLLESPDEQLRRREHALHTVGLEHPPEASISMLSGGQKQLLNIAVALAAKPDVLILDEPTAMLDPGARDRMEAVVQTIVQQGTAVIWITHHLEEATLCDRIIAMEQGRCVYDGAPAAFFYGKDKEETTAEAGKEAQPPSPCEQLGLAPPFTVQTALLLKRKGLLHHATPLRPEQLVKEVALWQSN</sequence>
<keyword evidence="6" id="KW-0067">ATP-binding</keyword>
<dbReference type="GO" id="GO:0042626">
    <property type="term" value="F:ATPase-coupled transmembrane transporter activity"/>
    <property type="evidence" value="ECO:0007669"/>
    <property type="project" value="TreeGrafter"/>
</dbReference>
<evidence type="ECO:0000256" key="7">
    <source>
        <dbReference type="ARBA" id="ARBA00022967"/>
    </source>
</evidence>
<dbReference type="InterPro" id="IPR003593">
    <property type="entry name" value="AAA+_ATPase"/>
</dbReference>
<dbReference type="PROSITE" id="PS50893">
    <property type="entry name" value="ABC_TRANSPORTER_2"/>
    <property type="match status" value="1"/>
</dbReference>
<keyword evidence="7" id="KW-1278">Translocase</keyword>
<dbReference type="EMBL" id="QEVW01000005">
    <property type="protein sequence ID" value="RAW16615.1"/>
    <property type="molecule type" value="Genomic_DNA"/>
</dbReference>
<dbReference type="Proteomes" id="UP000250642">
    <property type="component" value="Unassembled WGS sequence"/>
</dbReference>
<dbReference type="InterPro" id="IPR015856">
    <property type="entry name" value="ABC_transpr_CbiO/EcfA_su"/>
</dbReference>
<dbReference type="InterPro" id="IPR017871">
    <property type="entry name" value="ABC_transporter-like_CS"/>
</dbReference>
<comment type="caution">
    <text evidence="10">The sequence shown here is derived from an EMBL/GenBank/DDBJ whole genome shotgun (WGS) entry which is preliminary data.</text>
</comment>
<evidence type="ECO:0000256" key="3">
    <source>
        <dbReference type="ARBA" id="ARBA00022448"/>
    </source>
</evidence>
<comment type="subcellular location">
    <subcellularLocation>
        <location evidence="1">Cell membrane</location>
        <topology evidence="1">Peripheral membrane protein</topology>
    </subcellularLocation>
</comment>
<comment type="similarity">
    <text evidence="2">Belongs to the ABC transporter superfamily.</text>
</comment>
<keyword evidence="5" id="KW-0547">Nucleotide-binding</keyword>
<keyword evidence="8" id="KW-0472">Membrane</keyword>
<gene>
    <name evidence="10" type="ORF">DC345_05750</name>
</gene>
<evidence type="ECO:0000256" key="5">
    <source>
        <dbReference type="ARBA" id="ARBA00022741"/>
    </source>
</evidence>
<evidence type="ECO:0000256" key="2">
    <source>
        <dbReference type="ARBA" id="ARBA00005417"/>
    </source>
</evidence>
<dbReference type="RefSeq" id="WP_113052291.1">
    <property type="nucleotide sequence ID" value="NZ_QEVW01000005.1"/>
</dbReference>
<dbReference type="PANTHER" id="PTHR43553:SF24">
    <property type="entry name" value="ENERGY-COUPLING FACTOR TRANSPORTER ATP-BINDING PROTEIN ECFA1"/>
    <property type="match status" value="1"/>
</dbReference>
<evidence type="ECO:0000256" key="4">
    <source>
        <dbReference type="ARBA" id="ARBA00022475"/>
    </source>
</evidence>
<dbReference type="GO" id="GO:0016887">
    <property type="term" value="F:ATP hydrolysis activity"/>
    <property type="evidence" value="ECO:0007669"/>
    <property type="project" value="InterPro"/>
</dbReference>
<dbReference type="GO" id="GO:0005524">
    <property type="term" value="F:ATP binding"/>
    <property type="evidence" value="ECO:0007669"/>
    <property type="project" value="UniProtKB-KW"/>
</dbReference>
<proteinExistence type="inferred from homology"/>
<evidence type="ECO:0000259" key="9">
    <source>
        <dbReference type="PROSITE" id="PS50893"/>
    </source>
</evidence>
<dbReference type="Gene3D" id="3.40.50.300">
    <property type="entry name" value="P-loop containing nucleotide triphosphate hydrolases"/>
    <property type="match status" value="1"/>
</dbReference>
<dbReference type="Pfam" id="PF00005">
    <property type="entry name" value="ABC_tran"/>
    <property type="match status" value="1"/>
</dbReference>
<dbReference type="InterPro" id="IPR027417">
    <property type="entry name" value="P-loop_NTPase"/>
</dbReference>
<protein>
    <submittedName>
        <fullName evidence="10">ABC transporter</fullName>
    </submittedName>
</protein>
<dbReference type="PROSITE" id="PS00211">
    <property type="entry name" value="ABC_TRANSPORTER_1"/>
    <property type="match status" value="1"/>
</dbReference>
<dbReference type="AlphaFoldDB" id="A0A329QWC5"/>
<evidence type="ECO:0000313" key="11">
    <source>
        <dbReference type="Proteomes" id="UP000250642"/>
    </source>
</evidence>
<dbReference type="InterPro" id="IPR003439">
    <property type="entry name" value="ABC_transporter-like_ATP-bd"/>
</dbReference>
<evidence type="ECO:0000313" key="10">
    <source>
        <dbReference type="EMBL" id="RAW16615.1"/>
    </source>
</evidence>
<dbReference type="PANTHER" id="PTHR43553">
    <property type="entry name" value="HEAVY METAL TRANSPORTER"/>
    <property type="match status" value="1"/>
</dbReference>
<dbReference type="InterPro" id="IPR050095">
    <property type="entry name" value="ECF_ABC_transporter_ATP-bd"/>
</dbReference>
<feature type="domain" description="ABC transporter" evidence="9">
    <location>
        <begin position="33"/>
        <end position="253"/>
    </location>
</feature>
<evidence type="ECO:0000256" key="6">
    <source>
        <dbReference type="ARBA" id="ARBA00022840"/>
    </source>
</evidence>
<evidence type="ECO:0000256" key="8">
    <source>
        <dbReference type="ARBA" id="ARBA00023136"/>
    </source>
</evidence>
<accession>A0A329QWC5</accession>
<dbReference type="GO" id="GO:0043190">
    <property type="term" value="C:ATP-binding cassette (ABC) transporter complex"/>
    <property type="evidence" value="ECO:0007669"/>
    <property type="project" value="TreeGrafter"/>
</dbReference>
<dbReference type="SUPFAM" id="SSF52540">
    <property type="entry name" value="P-loop containing nucleoside triphosphate hydrolases"/>
    <property type="match status" value="1"/>
</dbReference>
<evidence type="ECO:0000256" key="1">
    <source>
        <dbReference type="ARBA" id="ARBA00004202"/>
    </source>
</evidence>
<organism evidence="10 11">
    <name type="scientific">Paenibacillus taichungensis</name>
    <dbReference type="NCBI Taxonomy" id="484184"/>
    <lineage>
        <taxon>Bacteria</taxon>
        <taxon>Bacillati</taxon>
        <taxon>Bacillota</taxon>
        <taxon>Bacilli</taxon>
        <taxon>Bacillales</taxon>
        <taxon>Paenibacillaceae</taxon>
        <taxon>Paenibacillus</taxon>
    </lineage>
</organism>
<dbReference type="CDD" id="cd03225">
    <property type="entry name" value="ABC_cobalt_CbiO_domain1"/>
    <property type="match status" value="1"/>
</dbReference>
<dbReference type="SMART" id="SM00382">
    <property type="entry name" value="AAA"/>
    <property type="match status" value="1"/>
</dbReference>
<keyword evidence="4" id="KW-1003">Cell membrane</keyword>
<name>A0A329QWC5_9BACL</name>